<gene>
    <name evidence="2" type="ORF">V565_321890</name>
</gene>
<dbReference type="OrthoDB" id="3251235at2759"/>
<keyword evidence="3" id="KW-1185">Reference proteome</keyword>
<name>A0A074RI39_9AGAM</name>
<dbReference type="Proteomes" id="UP000027456">
    <property type="component" value="Unassembled WGS sequence"/>
</dbReference>
<dbReference type="InterPro" id="IPR046496">
    <property type="entry name" value="DUF6589"/>
</dbReference>
<evidence type="ECO:0000313" key="2">
    <source>
        <dbReference type="EMBL" id="KEP45075.1"/>
    </source>
</evidence>
<evidence type="ECO:0000259" key="1">
    <source>
        <dbReference type="Pfam" id="PF20231"/>
    </source>
</evidence>
<protein>
    <recommendedName>
        <fullName evidence="1">DUF6589 domain-containing protein</fullName>
    </recommendedName>
</protein>
<accession>A0A074RI39</accession>
<feature type="domain" description="DUF6589" evidence="1">
    <location>
        <begin position="57"/>
        <end position="389"/>
    </location>
</feature>
<sequence>MKAQRGDRHTVTDNATVMTVVAIPDVVKHIFMEDTPSVNPTSETPPAAMEASIPPGLSWDDFSDIDRYKRLAAYNVYFIIDILFKTVPGLADLDIRNGKSLSAPPAPHIMPSGEDFKTLYPMLGITPVDETTIGGNLQVLGIMLQQQGLDSEFHQKILGLGKRKIPCVGDNMTTTRLEAARNLRIRDPNGYERLDWLVIVPGWFHILLNLGMATFDSHRGGDKTMSFIRDITLLGRTGLTMNMRKKRPDFFAMDEFLRHKLFALVRSLWMHYSSAENLDDLVTWVKSAPESTLRENALRIHQERMSSEALEILSESNETDEVLTNTILQSRDLLQFYSTRRAIQTGNVGLLEDLLPRLLIYFKGHDNHNYAQGLAECMHWMRYDAPPGMSWQAHAEVSPAIPILGQLAEKVEDRLIQLKRTRVHKEIGAELDISRLATRHMAHQIHQLHPDRILDEPKDKAKDYVYLGEEPLMDTKWLDNLNKARQDFRSIKSTKQEYRPTETQEE</sequence>
<dbReference type="STRING" id="1423351.A0A074RI39"/>
<dbReference type="HOGENOM" id="CLU_538780_0_0_1"/>
<dbReference type="AlphaFoldDB" id="A0A074RI39"/>
<dbReference type="EMBL" id="AZST01002288">
    <property type="protein sequence ID" value="KEP45075.1"/>
    <property type="molecule type" value="Genomic_DNA"/>
</dbReference>
<proteinExistence type="predicted"/>
<organism evidence="2 3">
    <name type="scientific">Rhizoctonia solani 123E</name>
    <dbReference type="NCBI Taxonomy" id="1423351"/>
    <lineage>
        <taxon>Eukaryota</taxon>
        <taxon>Fungi</taxon>
        <taxon>Dikarya</taxon>
        <taxon>Basidiomycota</taxon>
        <taxon>Agaricomycotina</taxon>
        <taxon>Agaricomycetes</taxon>
        <taxon>Cantharellales</taxon>
        <taxon>Ceratobasidiaceae</taxon>
        <taxon>Rhizoctonia</taxon>
    </lineage>
</organism>
<comment type="caution">
    <text evidence="2">The sequence shown here is derived from an EMBL/GenBank/DDBJ whole genome shotgun (WGS) entry which is preliminary data.</text>
</comment>
<evidence type="ECO:0000313" key="3">
    <source>
        <dbReference type="Proteomes" id="UP000027456"/>
    </source>
</evidence>
<reference evidence="2 3" key="1">
    <citation type="submission" date="2013-12" db="EMBL/GenBank/DDBJ databases">
        <authorList>
            <person name="Cubeta M."/>
            <person name="Pakala S."/>
            <person name="Fedorova N."/>
            <person name="Thomas E."/>
            <person name="Dean R."/>
            <person name="Jabaji S."/>
            <person name="Neate S."/>
            <person name="Toda T."/>
            <person name="Tavantzis S."/>
            <person name="Vilgalys R."/>
            <person name="Bharathan N."/>
            <person name="Pakala S."/>
            <person name="Losada L.S."/>
            <person name="Zafar N."/>
            <person name="Nierman W."/>
        </authorList>
    </citation>
    <scope>NUCLEOTIDE SEQUENCE [LARGE SCALE GENOMIC DNA]</scope>
    <source>
        <strain evidence="2 3">123E</strain>
    </source>
</reference>
<dbReference type="Pfam" id="PF20231">
    <property type="entry name" value="DUF6589"/>
    <property type="match status" value="1"/>
</dbReference>